<comment type="caution">
    <text evidence="1">The sequence shown here is derived from an EMBL/GenBank/DDBJ whole genome shotgun (WGS) entry which is preliminary data.</text>
</comment>
<evidence type="ECO:0000313" key="2">
    <source>
        <dbReference type="Proteomes" id="UP000562124"/>
    </source>
</evidence>
<organism evidence="1 2">
    <name type="scientific">Cellulomonas fimi</name>
    <dbReference type="NCBI Taxonomy" id="1708"/>
    <lineage>
        <taxon>Bacteria</taxon>
        <taxon>Bacillati</taxon>
        <taxon>Actinomycetota</taxon>
        <taxon>Actinomycetes</taxon>
        <taxon>Micrococcales</taxon>
        <taxon>Cellulomonadaceae</taxon>
        <taxon>Cellulomonas</taxon>
    </lineage>
</organism>
<dbReference type="Proteomes" id="UP000562124">
    <property type="component" value="Unassembled WGS sequence"/>
</dbReference>
<dbReference type="EMBL" id="JABCJJ010000060">
    <property type="protein sequence ID" value="NMR21720.1"/>
    <property type="molecule type" value="Genomic_DNA"/>
</dbReference>
<evidence type="ECO:0000313" key="1">
    <source>
        <dbReference type="EMBL" id="NMR21720.1"/>
    </source>
</evidence>
<feature type="non-terminal residue" evidence="1">
    <location>
        <position position="43"/>
    </location>
</feature>
<dbReference type="AlphaFoldDB" id="A0A7Y0QIX8"/>
<proteinExistence type="predicted"/>
<name>A0A7Y0QIX8_CELFI</name>
<gene>
    <name evidence="1" type="ORF">HIR71_16150</name>
</gene>
<keyword evidence="2" id="KW-1185">Reference proteome</keyword>
<accession>A0A7Y0QIX8</accession>
<reference evidence="1 2" key="1">
    <citation type="submission" date="2020-04" db="EMBL/GenBank/DDBJ databases">
        <title>Sequencing and Assembly of C. fimi.</title>
        <authorList>
            <person name="Ramsey A.R."/>
        </authorList>
    </citation>
    <scope>NUCLEOTIDE SEQUENCE [LARGE SCALE GENOMIC DNA]</scope>
    <source>
        <strain evidence="1 2">SB</strain>
    </source>
</reference>
<protein>
    <submittedName>
        <fullName evidence="1">IS21 family transposase</fullName>
    </submittedName>
</protein>
<sequence>MDWAEIRRLHRAEGVPIKELSRRLGVARNTVRAALASDAPPRY</sequence>
<dbReference type="Gene3D" id="1.10.10.60">
    <property type="entry name" value="Homeodomain-like"/>
    <property type="match status" value="1"/>
</dbReference>